<dbReference type="EMBL" id="GGFJ01013206">
    <property type="protein sequence ID" value="MBW62347.1"/>
    <property type="molecule type" value="Transcribed_RNA"/>
</dbReference>
<feature type="signal peptide" evidence="1">
    <location>
        <begin position="1"/>
        <end position="19"/>
    </location>
</feature>
<dbReference type="AlphaFoldDB" id="A0A2M4CAK0"/>
<protein>
    <submittedName>
        <fullName evidence="2">Putative secreted protein</fullName>
    </submittedName>
</protein>
<evidence type="ECO:0000313" key="2">
    <source>
        <dbReference type="EMBL" id="MBW62347.1"/>
    </source>
</evidence>
<accession>A0A2M4CAK0</accession>
<reference evidence="2" key="1">
    <citation type="submission" date="2018-01" db="EMBL/GenBank/DDBJ databases">
        <title>An insight into the sialome of Amazonian anophelines.</title>
        <authorList>
            <person name="Ribeiro J.M."/>
            <person name="Scarpassa V."/>
            <person name="Calvo E."/>
        </authorList>
    </citation>
    <scope>NUCLEOTIDE SEQUENCE</scope>
    <source>
        <tissue evidence="2">Salivary glands</tissue>
    </source>
</reference>
<name>A0A2M4CAK0_9DIPT</name>
<organism evidence="2">
    <name type="scientific">Anopheles marajoara</name>
    <dbReference type="NCBI Taxonomy" id="58244"/>
    <lineage>
        <taxon>Eukaryota</taxon>
        <taxon>Metazoa</taxon>
        <taxon>Ecdysozoa</taxon>
        <taxon>Arthropoda</taxon>
        <taxon>Hexapoda</taxon>
        <taxon>Insecta</taxon>
        <taxon>Pterygota</taxon>
        <taxon>Neoptera</taxon>
        <taxon>Endopterygota</taxon>
        <taxon>Diptera</taxon>
        <taxon>Nematocera</taxon>
        <taxon>Culicoidea</taxon>
        <taxon>Culicidae</taxon>
        <taxon>Anophelinae</taxon>
        <taxon>Anopheles</taxon>
    </lineage>
</organism>
<evidence type="ECO:0000256" key="1">
    <source>
        <dbReference type="SAM" id="SignalP"/>
    </source>
</evidence>
<feature type="chain" id="PRO_5014669583" evidence="1">
    <location>
        <begin position="20"/>
        <end position="85"/>
    </location>
</feature>
<proteinExistence type="predicted"/>
<sequence>MSVELLFFLLLGFPNMMSTFSRTIHPSELFRTTCSKNRRERYERISIPCSASCEGICLNKYNGHETTSNLLRFPKQMNALNTPKR</sequence>
<keyword evidence="1" id="KW-0732">Signal</keyword>